<dbReference type="Gene3D" id="3.10.100.10">
    <property type="entry name" value="Mannose-Binding Protein A, subunit A"/>
    <property type="match status" value="1"/>
</dbReference>
<evidence type="ECO:0000313" key="2">
    <source>
        <dbReference type="EMBL" id="MBZ5708404.1"/>
    </source>
</evidence>
<accession>A0ABS7TJK5</accession>
<gene>
    <name evidence="2" type="ORF">K7C98_03990</name>
</gene>
<organism evidence="2 3">
    <name type="scientific">Nannocystis pusilla</name>
    <dbReference type="NCBI Taxonomy" id="889268"/>
    <lineage>
        <taxon>Bacteria</taxon>
        <taxon>Pseudomonadati</taxon>
        <taxon>Myxococcota</taxon>
        <taxon>Polyangia</taxon>
        <taxon>Nannocystales</taxon>
        <taxon>Nannocystaceae</taxon>
        <taxon>Nannocystis</taxon>
    </lineage>
</organism>
<feature type="domain" description="DUF1554" evidence="1">
    <location>
        <begin position="1"/>
        <end position="116"/>
    </location>
</feature>
<dbReference type="InterPro" id="IPR016187">
    <property type="entry name" value="CTDL_fold"/>
</dbReference>
<dbReference type="Pfam" id="PF07588">
    <property type="entry name" value="DUF1554"/>
    <property type="match status" value="1"/>
</dbReference>
<proteinExistence type="predicted"/>
<evidence type="ECO:0000259" key="1">
    <source>
        <dbReference type="Pfam" id="PF07588"/>
    </source>
</evidence>
<reference evidence="2" key="1">
    <citation type="submission" date="2021-08" db="EMBL/GenBank/DDBJ databases">
        <authorList>
            <person name="Stevens D.C."/>
        </authorList>
    </citation>
    <scope>NUCLEOTIDE SEQUENCE</scope>
    <source>
        <strain evidence="2">DSM 53165</strain>
    </source>
</reference>
<comment type="caution">
    <text evidence="2">The sequence shown here is derived from an EMBL/GenBank/DDBJ whole genome shotgun (WGS) entry which is preliminary data.</text>
</comment>
<sequence length="145" mass="15441">MGGIAGAASKCQTRAAAAGLSGTWDAWISSAVSSPATRFVKSTTHYARIDGPEIAQTWEDLTDGTLDAPIDHNEFGALVPQAMVWTGTAAHGTPLVENCQTWSTSSTLQEGYDGRNDATDFNWSARSLALSLHCAAAQRLYCFEQ</sequence>
<keyword evidence="3" id="KW-1185">Reference proteome</keyword>
<dbReference type="InterPro" id="IPR016186">
    <property type="entry name" value="C-type_lectin-like/link_sf"/>
</dbReference>
<dbReference type="InterPro" id="IPR011448">
    <property type="entry name" value="DUF1554"/>
</dbReference>
<dbReference type="SUPFAM" id="SSF56436">
    <property type="entry name" value="C-type lectin-like"/>
    <property type="match status" value="1"/>
</dbReference>
<name>A0ABS7TJK5_9BACT</name>
<evidence type="ECO:0000313" key="3">
    <source>
        <dbReference type="Proteomes" id="UP001139031"/>
    </source>
</evidence>
<dbReference type="Proteomes" id="UP001139031">
    <property type="component" value="Unassembled WGS sequence"/>
</dbReference>
<protein>
    <submittedName>
        <fullName evidence="2">DUF1554 domain-containing protein</fullName>
    </submittedName>
</protein>
<dbReference type="EMBL" id="JAIRAU010000001">
    <property type="protein sequence ID" value="MBZ5708404.1"/>
    <property type="molecule type" value="Genomic_DNA"/>
</dbReference>